<evidence type="ECO:0000256" key="2">
    <source>
        <dbReference type="ARBA" id="ARBA00008483"/>
    </source>
</evidence>
<dbReference type="InterPro" id="IPR001516">
    <property type="entry name" value="Proton_antipo_N"/>
</dbReference>
<feature type="transmembrane region" description="Helical" evidence="7">
    <location>
        <begin position="487"/>
        <end position="511"/>
    </location>
</feature>
<feature type="transmembrane region" description="Helical" evidence="7">
    <location>
        <begin position="121"/>
        <end position="139"/>
    </location>
</feature>
<protein>
    <submittedName>
        <fullName evidence="10">NADH-ubiquinone oxidoreductase</fullName>
    </submittedName>
</protein>
<feature type="transmembrane region" description="Helical" evidence="7">
    <location>
        <begin position="159"/>
        <end position="176"/>
    </location>
</feature>
<comment type="caution">
    <text evidence="10">The sequence shown here is derived from an EMBL/GenBank/DDBJ whole genome shotgun (WGS) entry which is preliminary data.</text>
</comment>
<dbReference type="Proteomes" id="UP000019681">
    <property type="component" value="Unassembled WGS sequence"/>
</dbReference>
<feature type="transmembrane region" description="Helical" evidence="7">
    <location>
        <begin position="182"/>
        <end position="201"/>
    </location>
</feature>
<reference evidence="10 11" key="1">
    <citation type="journal article" date="2014" name="Genome Announc.">
        <title>Draft Genome Sequence of Fervidicella metallireducens Strain AeBT, an Iron-Reducing Thermoanaerobe from the Great Artesian Basin.</title>
        <authorList>
            <person name="Patel B.K."/>
        </authorList>
    </citation>
    <scope>NUCLEOTIDE SEQUENCE [LARGE SCALE GENOMIC DNA]</scope>
    <source>
        <strain evidence="10 11">AeB</strain>
    </source>
</reference>
<dbReference type="GO" id="GO:0012505">
    <property type="term" value="C:endomembrane system"/>
    <property type="evidence" value="ECO:0007669"/>
    <property type="project" value="UniProtKB-SubCell"/>
</dbReference>
<feature type="domain" description="NADH-Ubiquinone oxidoreductase (complex I) chain 5 N-terminal" evidence="9">
    <location>
        <begin position="117"/>
        <end position="147"/>
    </location>
</feature>
<feature type="transmembrane region" description="Helical" evidence="7">
    <location>
        <begin position="278"/>
        <end position="304"/>
    </location>
</feature>
<accession>A0A017RX48</accession>
<evidence type="ECO:0000259" key="8">
    <source>
        <dbReference type="Pfam" id="PF00361"/>
    </source>
</evidence>
<dbReference type="Pfam" id="PF00361">
    <property type="entry name" value="Proton_antipo_M"/>
    <property type="match status" value="1"/>
</dbReference>
<sequence>MEQIVLLLLLIPLIFSIVFIYSNKKLYKPLSFLMFFICSILSIFLAYKGSLSIRLTGQIFKISEGIITLSEILMILYLFKISVKHHKIGIFILTVIQTIITLFTIFTPDKSEILTVGIDKFSLAMLLIINIVGTLIVIFANGYISEYEHHHGIESKQKLFYPIICLFLSAMNGLVVSDSLSMVYFFWEITTITSFILISYNGDDEAYKSGFRALFLNLIGGICFGVGNILLKKMLDIDTLSGIIQHGSISLSLMLPVFLLCIAGFVKSAQMPFQSWLLGAMVAPTPVSALLHSSTMVKAGVYLIVKLSPAYAGTRLGTVIAIYGAFTFFICSAIAVAQRNAKRILAYSTIANLGLIICSAGIGTGVAVSAAIILIIFHAISKALLFLCTGQIEHTIGSRDIEDMTGLIRIAPVLSILTSFGIISMILPPFGVLVTKWMSIEAAGSNPFVASFLVLGSALTTLYYTKWLGSILAYPVTELKAQDKKDFCIFFPLWALGFGVLMTSIFITPIFNNFVSPEVNKLLKKSTDMYIKRGEVVSKLGTFNEAMVFIALGLVVLFVILMRRLMISSANIKSIYMCGENNFAEGENYFRSWNGKYEKAKVSNLYFDNILDEKALTTFGYVVSSSIIIICLLGGLK</sequence>
<feature type="transmembrane region" description="Helical" evidence="7">
    <location>
        <begin position="30"/>
        <end position="47"/>
    </location>
</feature>
<comment type="subcellular location">
    <subcellularLocation>
        <location evidence="1">Endomembrane system</location>
        <topology evidence="1">Multi-pass membrane protein</topology>
    </subcellularLocation>
    <subcellularLocation>
        <location evidence="6">Membrane</location>
        <topology evidence="6">Multi-pass membrane protein</topology>
    </subcellularLocation>
</comment>
<feature type="domain" description="NADH:quinone oxidoreductase/Mrp antiporter transmembrane" evidence="8">
    <location>
        <begin position="177"/>
        <end position="459"/>
    </location>
</feature>
<dbReference type="EMBL" id="AZQP01000008">
    <property type="protein sequence ID" value="EYE89146.1"/>
    <property type="molecule type" value="Genomic_DNA"/>
</dbReference>
<feature type="transmembrane region" description="Helical" evidence="7">
    <location>
        <begin position="6"/>
        <end position="23"/>
    </location>
</feature>
<feature type="transmembrane region" description="Helical" evidence="7">
    <location>
        <begin position="447"/>
        <end position="466"/>
    </location>
</feature>
<keyword evidence="5 7" id="KW-0472">Membrane</keyword>
<dbReference type="OrthoDB" id="9807568at2"/>
<keyword evidence="3 6" id="KW-0812">Transmembrane</keyword>
<dbReference type="InterPro" id="IPR050616">
    <property type="entry name" value="CPA3_Na-H_Antiporter_A"/>
</dbReference>
<dbReference type="PRINTS" id="PR01434">
    <property type="entry name" value="NADHDHGNASE5"/>
</dbReference>
<feature type="transmembrane region" description="Helical" evidence="7">
    <location>
        <begin position="59"/>
        <end position="79"/>
    </location>
</feature>
<organism evidence="10 11">
    <name type="scientific">Fervidicella metallireducens AeB</name>
    <dbReference type="NCBI Taxonomy" id="1403537"/>
    <lineage>
        <taxon>Bacteria</taxon>
        <taxon>Bacillati</taxon>
        <taxon>Bacillota</taxon>
        <taxon>Clostridia</taxon>
        <taxon>Eubacteriales</taxon>
        <taxon>Clostridiaceae</taxon>
        <taxon>Fervidicella</taxon>
    </lineage>
</organism>
<keyword evidence="4 7" id="KW-1133">Transmembrane helix</keyword>
<feature type="transmembrane region" description="Helical" evidence="7">
    <location>
        <begin position="407"/>
        <end position="427"/>
    </location>
</feature>
<evidence type="ECO:0000259" key="9">
    <source>
        <dbReference type="Pfam" id="PF00662"/>
    </source>
</evidence>
<dbReference type="GO" id="GO:0016020">
    <property type="term" value="C:membrane"/>
    <property type="evidence" value="ECO:0007669"/>
    <property type="project" value="UniProtKB-SubCell"/>
</dbReference>
<name>A0A017RX48_9CLOT</name>
<dbReference type="Pfam" id="PF00662">
    <property type="entry name" value="Proton_antipo_N"/>
    <property type="match status" value="1"/>
</dbReference>
<feature type="transmembrane region" description="Helical" evidence="7">
    <location>
        <begin position="546"/>
        <end position="566"/>
    </location>
</feature>
<evidence type="ECO:0000313" key="10">
    <source>
        <dbReference type="EMBL" id="EYE89146.1"/>
    </source>
</evidence>
<evidence type="ECO:0000313" key="11">
    <source>
        <dbReference type="Proteomes" id="UP000019681"/>
    </source>
</evidence>
<keyword evidence="10" id="KW-0830">Ubiquinone</keyword>
<evidence type="ECO:0000256" key="6">
    <source>
        <dbReference type="RuleBase" id="RU000320"/>
    </source>
</evidence>
<dbReference type="InterPro" id="IPR001750">
    <property type="entry name" value="ND/Mrp_TM"/>
</dbReference>
<evidence type="ECO:0000256" key="3">
    <source>
        <dbReference type="ARBA" id="ARBA00022692"/>
    </source>
</evidence>
<evidence type="ECO:0000256" key="4">
    <source>
        <dbReference type="ARBA" id="ARBA00022989"/>
    </source>
</evidence>
<feature type="transmembrane region" description="Helical" evidence="7">
    <location>
        <begin position="243"/>
        <end position="266"/>
    </location>
</feature>
<evidence type="ECO:0000256" key="5">
    <source>
        <dbReference type="ARBA" id="ARBA00023136"/>
    </source>
</evidence>
<gene>
    <name evidence="10" type="ORF">Q428_04190</name>
</gene>
<dbReference type="AlphaFoldDB" id="A0A017RX48"/>
<evidence type="ECO:0000256" key="7">
    <source>
        <dbReference type="SAM" id="Phobius"/>
    </source>
</evidence>
<dbReference type="PANTHER" id="PTHR43373:SF1">
    <property type="entry name" value="NA(+)_H(+) ANTIPORTER SUBUNIT A"/>
    <property type="match status" value="1"/>
</dbReference>
<comment type="similarity">
    <text evidence="2">Belongs to the CPA3 antiporters (TC 2.A.63) subunit A family.</text>
</comment>
<feature type="transmembrane region" description="Helical" evidence="7">
    <location>
        <begin position="316"/>
        <end position="337"/>
    </location>
</feature>
<dbReference type="STRING" id="1403537.Q428_04190"/>
<feature type="transmembrane region" description="Helical" evidence="7">
    <location>
        <begin position="615"/>
        <end position="636"/>
    </location>
</feature>
<feature type="transmembrane region" description="Helical" evidence="7">
    <location>
        <begin position="213"/>
        <end position="231"/>
    </location>
</feature>
<keyword evidence="11" id="KW-1185">Reference proteome</keyword>
<evidence type="ECO:0000256" key="1">
    <source>
        <dbReference type="ARBA" id="ARBA00004127"/>
    </source>
</evidence>
<feature type="transmembrane region" description="Helical" evidence="7">
    <location>
        <begin position="88"/>
        <end position="106"/>
    </location>
</feature>
<dbReference type="PANTHER" id="PTHR43373">
    <property type="entry name" value="NA(+)/H(+) ANTIPORTER SUBUNIT"/>
    <property type="match status" value="1"/>
</dbReference>
<proteinExistence type="inferred from homology"/>